<feature type="transmembrane region" description="Helical" evidence="9">
    <location>
        <begin position="90"/>
        <end position="111"/>
    </location>
</feature>
<feature type="transmembrane region" description="Helical" evidence="9">
    <location>
        <begin position="138"/>
        <end position="156"/>
    </location>
</feature>
<dbReference type="GO" id="GO:0005886">
    <property type="term" value="C:plasma membrane"/>
    <property type="evidence" value="ECO:0007669"/>
    <property type="project" value="UniProtKB-SubCell"/>
</dbReference>
<dbReference type="AlphaFoldDB" id="A3K7Z3"/>
<accession>A3K7Z3</accession>
<dbReference type="Proteomes" id="UP000005713">
    <property type="component" value="Unassembled WGS sequence"/>
</dbReference>
<feature type="domain" description="Tripartite ATP-independent periplasmic transporters DctQ component" evidence="10">
    <location>
        <begin position="28"/>
        <end position="160"/>
    </location>
</feature>
<comment type="subcellular location">
    <subcellularLocation>
        <location evidence="1 9">Cell inner membrane</location>
        <topology evidence="1 9">Multi-pass membrane protein</topology>
    </subcellularLocation>
</comment>
<sequence>MIWLDRIERALAAAMMMIGCLALIATAFHVTASVVMRYAFNTPLNATLEIGTFYYMVAISFLPLAYTQLGRGHITVDFVAELLPARANKVLQFIADCLMLVFLVLLTRGAWISAIEATRHKEYAFTAKFDLLLWPSRWILVAAMVAFVLVLLAQIVRSVAGRGNGMETP</sequence>
<evidence type="ECO:0000256" key="4">
    <source>
        <dbReference type="ARBA" id="ARBA00022519"/>
    </source>
</evidence>
<proteinExistence type="inferred from homology"/>
<feature type="transmembrane region" description="Helical" evidence="9">
    <location>
        <begin position="12"/>
        <end position="40"/>
    </location>
</feature>
<dbReference type="OrthoDB" id="4250245at2"/>
<keyword evidence="6 9" id="KW-1133">Transmembrane helix</keyword>
<dbReference type="EMBL" id="AAYA01000013">
    <property type="protein sequence ID" value="EBA06765.1"/>
    <property type="molecule type" value="Genomic_DNA"/>
</dbReference>
<comment type="subunit">
    <text evidence="9">The complex comprises the extracytoplasmic solute receptor protein and the two transmembrane proteins.</text>
</comment>
<dbReference type="eggNOG" id="COG3090">
    <property type="taxonomic scope" value="Bacteria"/>
</dbReference>
<evidence type="ECO:0000313" key="11">
    <source>
        <dbReference type="EMBL" id="EBA06765.1"/>
    </source>
</evidence>
<comment type="caution">
    <text evidence="11">The sequence shown here is derived from an EMBL/GenBank/DDBJ whole genome shotgun (WGS) entry which is preliminary data.</text>
</comment>
<keyword evidence="3" id="KW-1003">Cell membrane</keyword>
<dbReference type="RefSeq" id="WP_005861986.1">
    <property type="nucleotide sequence ID" value="NZ_AAYA01000013.1"/>
</dbReference>
<evidence type="ECO:0000256" key="6">
    <source>
        <dbReference type="ARBA" id="ARBA00022989"/>
    </source>
</evidence>
<dbReference type="InterPro" id="IPR007387">
    <property type="entry name" value="TRAP_DctQ"/>
</dbReference>
<dbReference type="PANTHER" id="PTHR35011">
    <property type="entry name" value="2,3-DIKETO-L-GULONATE TRAP TRANSPORTER SMALL PERMEASE PROTEIN YIAM"/>
    <property type="match status" value="1"/>
</dbReference>
<dbReference type="GO" id="GO:0015740">
    <property type="term" value="P:C4-dicarboxylate transport"/>
    <property type="evidence" value="ECO:0007669"/>
    <property type="project" value="TreeGrafter"/>
</dbReference>
<name>A3K7Z3_SAGS3</name>
<comment type="similarity">
    <text evidence="8 9">Belongs to the TRAP transporter small permease family.</text>
</comment>
<dbReference type="GO" id="GO:0022857">
    <property type="term" value="F:transmembrane transporter activity"/>
    <property type="evidence" value="ECO:0007669"/>
    <property type="project" value="UniProtKB-UniRule"/>
</dbReference>
<organism evidence="11 12">
    <name type="scientific">Sagittula stellata (strain ATCC 700073 / DSM 11524 / E-37)</name>
    <dbReference type="NCBI Taxonomy" id="388399"/>
    <lineage>
        <taxon>Bacteria</taxon>
        <taxon>Pseudomonadati</taxon>
        <taxon>Pseudomonadota</taxon>
        <taxon>Alphaproteobacteria</taxon>
        <taxon>Rhodobacterales</taxon>
        <taxon>Roseobacteraceae</taxon>
        <taxon>Sagittula</taxon>
    </lineage>
</organism>
<dbReference type="Pfam" id="PF04290">
    <property type="entry name" value="DctQ"/>
    <property type="match status" value="1"/>
</dbReference>
<gene>
    <name evidence="11" type="ORF">SSE37_02720</name>
</gene>
<feature type="transmembrane region" description="Helical" evidence="9">
    <location>
        <begin position="52"/>
        <end position="69"/>
    </location>
</feature>
<evidence type="ECO:0000256" key="8">
    <source>
        <dbReference type="ARBA" id="ARBA00038436"/>
    </source>
</evidence>
<keyword evidence="2 9" id="KW-0813">Transport</keyword>
<keyword evidence="7 9" id="KW-0472">Membrane</keyword>
<dbReference type="PROSITE" id="PS51257">
    <property type="entry name" value="PROKAR_LIPOPROTEIN"/>
    <property type="match status" value="1"/>
</dbReference>
<comment type="function">
    <text evidence="9">Part of the tripartite ATP-independent periplasmic (TRAP) transport system.</text>
</comment>
<evidence type="ECO:0000256" key="2">
    <source>
        <dbReference type="ARBA" id="ARBA00022448"/>
    </source>
</evidence>
<dbReference type="InterPro" id="IPR055348">
    <property type="entry name" value="DctQ"/>
</dbReference>
<evidence type="ECO:0000256" key="9">
    <source>
        <dbReference type="RuleBase" id="RU369079"/>
    </source>
</evidence>
<evidence type="ECO:0000313" key="12">
    <source>
        <dbReference type="Proteomes" id="UP000005713"/>
    </source>
</evidence>
<evidence type="ECO:0000256" key="5">
    <source>
        <dbReference type="ARBA" id="ARBA00022692"/>
    </source>
</evidence>
<evidence type="ECO:0000259" key="10">
    <source>
        <dbReference type="Pfam" id="PF04290"/>
    </source>
</evidence>
<evidence type="ECO:0000256" key="1">
    <source>
        <dbReference type="ARBA" id="ARBA00004429"/>
    </source>
</evidence>
<keyword evidence="12" id="KW-1185">Reference proteome</keyword>
<dbReference type="PANTHER" id="PTHR35011:SF10">
    <property type="entry name" value="TRAP TRANSPORTER SMALL PERMEASE PROTEIN"/>
    <property type="match status" value="1"/>
</dbReference>
<evidence type="ECO:0000256" key="3">
    <source>
        <dbReference type="ARBA" id="ARBA00022475"/>
    </source>
</evidence>
<protein>
    <recommendedName>
        <fullName evidence="9">TRAP transporter small permease protein</fullName>
    </recommendedName>
</protein>
<keyword evidence="5 9" id="KW-0812">Transmembrane</keyword>
<reference evidence="11 12" key="1">
    <citation type="submission" date="2006-06" db="EMBL/GenBank/DDBJ databases">
        <authorList>
            <person name="Moran M.A."/>
            <person name="Ferriera S."/>
            <person name="Johnson J."/>
            <person name="Kravitz S."/>
            <person name="Beeson K."/>
            <person name="Sutton G."/>
            <person name="Rogers Y.-H."/>
            <person name="Friedman R."/>
            <person name="Frazier M."/>
            <person name="Venter J.C."/>
        </authorList>
    </citation>
    <scope>NUCLEOTIDE SEQUENCE [LARGE SCALE GENOMIC DNA]</scope>
    <source>
        <strain evidence="11 12">E-37</strain>
    </source>
</reference>
<keyword evidence="4 9" id="KW-0997">Cell inner membrane</keyword>
<evidence type="ECO:0000256" key="7">
    <source>
        <dbReference type="ARBA" id="ARBA00023136"/>
    </source>
</evidence>